<accession>A0A084VPY3</accession>
<dbReference type="EMBL" id="KE525001">
    <property type="protein sequence ID" value="KFB40027.1"/>
    <property type="molecule type" value="Genomic_DNA"/>
</dbReference>
<reference evidence="3" key="2">
    <citation type="submission" date="2020-05" db="UniProtKB">
        <authorList>
            <consortium name="EnsemblMetazoa"/>
        </authorList>
    </citation>
    <scope>IDENTIFICATION</scope>
</reference>
<protein>
    <submittedName>
        <fullName evidence="2 3">7, 8-Dihydro-6-hydroxymethylpterin-pyrophosphokinase, HPPK</fullName>
    </submittedName>
</protein>
<dbReference type="GO" id="GO:0016301">
    <property type="term" value="F:kinase activity"/>
    <property type="evidence" value="ECO:0007669"/>
    <property type="project" value="UniProtKB-KW"/>
</dbReference>
<dbReference type="EnsemblMetazoa" id="ASIC007486-RA">
    <property type="protein sequence ID" value="ASIC007486-PA"/>
    <property type="gene ID" value="ASIC007486"/>
</dbReference>
<evidence type="ECO:0000313" key="4">
    <source>
        <dbReference type="Proteomes" id="UP000030765"/>
    </source>
</evidence>
<keyword evidence="2" id="KW-0418">Kinase</keyword>
<evidence type="ECO:0000256" key="1">
    <source>
        <dbReference type="SAM" id="MobiDB-lite"/>
    </source>
</evidence>
<reference evidence="2 4" key="1">
    <citation type="journal article" date="2014" name="BMC Genomics">
        <title>Genome sequence of Anopheles sinensis provides insight into genetics basis of mosquito competence for malaria parasites.</title>
        <authorList>
            <person name="Zhou D."/>
            <person name="Zhang D."/>
            <person name="Ding G."/>
            <person name="Shi L."/>
            <person name="Hou Q."/>
            <person name="Ye Y."/>
            <person name="Xu Y."/>
            <person name="Zhou H."/>
            <person name="Xiong C."/>
            <person name="Li S."/>
            <person name="Yu J."/>
            <person name="Hong S."/>
            <person name="Yu X."/>
            <person name="Zou P."/>
            <person name="Chen C."/>
            <person name="Chang X."/>
            <person name="Wang W."/>
            <person name="Lv Y."/>
            <person name="Sun Y."/>
            <person name="Ma L."/>
            <person name="Shen B."/>
            <person name="Zhu C."/>
        </authorList>
    </citation>
    <scope>NUCLEOTIDE SEQUENCE [LARGE SCALE GENOMIC DNA]</scope>
</reference>
<feature type="compositionally biased region" description="Polar residues" evidence="1">
    <location>
        <begin position="1"/>
        <end position="10"/>
    </location>
</feature>
<gene>
    <name evidence="2" type="ORF">ZHAS_00007486</name>
</gene>
<proteinExistence type="predicted"/>
<evidence type="ECO:0000313" key="2">
    <source>
        <dbReference type="EMBL" id="KFB40027.1"/>
    </source>
</evidence>
<keyword evidence="2" id="KW-0808">Transferase</keyword>
<dbReference type="VEuPathDB" id="VectorBase:ASIC007486"/>
<name>A0A084VPY3_ANOSI</name>
<dbReference type="EMBL" id="ATLV01015079">
    <property type="status" value="NOT_ANNOTATED_CDS"/>
    <property type="molecule type" value="Genomic_DNA"/>
</dbReference>
<dbReference type="Proteomes" id="UP000030765">
    <property type="component" value="Unassembled WGS sequence"/>
</dbReference>
<evidence type="ECO:0000313" key="3">
    <source>
        <dbReference type="EnsemblMetazoa" id="ASIC007486-PA"/>
    </source>
</evidence>
<feature type="region of interest" description="Disordered" evidence="1">
    <location>
        <begin position="1"/>
        <end position="20"/>
    </location>
</feature>
<sequence>MIIRFNSSPTEDYLAPAPARREPKYSVTMANIATSRPESRTILDTSRSGPDDRKRSKRKGNRSLSEPEMLSGLKIRAGPAKFHYIIYHPPRCGERVCLAAEVPWVHPGLFRTVRNNIIALGAAKRHPLRPSDLSLSCRLEMRKIWLQPTAVVGW</sequence>
<organism evidence="2">
    <name type="scientific">Anopheles sinensis</name>
    <name type="common">Mosquito</name>
    <dbReference type="NCBI Taxonomy" id="74873"/>
    <lineage>
        <taxon>Eukaryota</taxon>
        <taxon>Metazoa</taxon>
        <taxon>Ecdysozoa</taxon>
        <taxon>Arthropoda</taxon>
        <taxon>Hexapoda</taxon>
        <taxon>Insecta</taxon>
        <taxon>Pterygota</taxon>
        <taxon>Neoptera</taxon>
        <taxon>Endopterygota</taxon>
        <taxon>Diptera</taxon>
        <taxon>Nematocera</taxon>
        <taxon>Culicoidea</taxon>
        <taxon>Culicidae</taxon>
        <taxon>Anophelinae</taxon>
        <taxon>Anopheles</taxon>
    </lineage>
</organism>
<feature type="compositionally biased region" description="Polar residues" evidence="1">
    <location>
        <begin position="28"/>
        <end position="48"/>
    </location>
</feature>
<keyword evidence="4" id="KW-1185">Reference proteome</keyword>
<dbReference type="AlphaFoldDB" id="A0A084VPY3"/>
<feature type="region of interest" description="Disordered" evidence="1">
    <location>
        <begin position="25"/>
        <end position="69"/>
    </location>
</feature>